<dbReference type="GO" id="GO:0035267">
    <property type="term" value="C:NuA4 histone acetyltransferase complex"/>
    <property type="evidence" value="ECO:0007669"/>
    <property type="project" value="EnsemblFungi"/>
</dbReference>
<feature type="compositionally biased region" description="Polar residues" evidence="8">
    <location>
        <begin position="133"/>
        <end position="152"/>
    </location>
</feature>
<dbReference type="InterPro" id="IPR008676">
    <property type="entry name" value="MRG"/>
</dbReference>
<dbReference type="GO" id="GO:1990453">
    <property type="term" value="C:nucleosome disassembly/reassembly complex"/>
    <property type="evidence" value="ECO:0007669"/>
    <property type="project" value="EnsemblFungi"/>
</dbReference>
<sequence>MVGGPQNFIPGSKVLAYHGPLVYEAKVLKYHKEGLELVDVEEEKSEPLDKNKIPGFLLDKNAYFLHYKGWNPKWDEWVSSERIIEFNDDNLGLSRELRNARKKTVERLDSGKEAKAEAAEQKSRRGRRKNAPTEASTNHSGPSKDQSKPNSNGRKRQKTEPHAGYEVMLPFSPRLKCVMVDDWELITKDRKLVNLETVTPVLTILKEYYEWKRAGQSIELTRTTEEALSGLKILFDQTFGLDLLYKFERLQYSELFRTRKNFEPSNVYGCEHLLRLIITLPGRVSQTVMDAMSVNIMMGQMSDLLEYIDANMATLGSSYMNVSSQYDRVARM</sequence>
<gene>
    <name evidence="11" type="ORF">METBIDRAFT_41411</name>
</gene>
<dbReference type="InterPro" id="IPR016197">
    <property type="entry name" value="Chromo-like_dom_sf"/>
</dbReference>
<dbReference type="RefSeq" id="XP_018711444.1">
    <property type="nucleotide sequence ID" value="XM_018857396.1"/>
</dbReference>
<feature type="compositionally biased region" description="Basic and acidic residues" evidence="8">
    <location>
        <begin position="103"/>
        <end position="123"/>
    </location>
</feature>
<dbReference type="Gene3D" id="2.30.30.140">
    <property type="match status" value="1"/>
</dbReference>
<dbReference type="EMBL" id="LXTC01000003">
    <property type="protein sequence ID" value="OBA20934.1"/>
    <property type="molecule type" value="Genomic_DNA"/>
</dbReference>
<evidence type="ECO:0000313" key="12">
    <source>
        <dbReference type="Proteomes" id="UP000092555"/>
    </source>
</evidence>
<dbReference type="GO" id="GO:0030174">
    <property type="term" value="P:regulation of DNA-templated DNA replication initiation"/>
    <property type="evidence" value="ECO:0007669"/>
    <property type="project" value="EnsemblFungi"/>
</dbReference>
<dbReference type="Gene3D" id="1.10.274.30">
    <property type="entry name" value="MRG domain"/>
    <property type="match status" value="1"/>
</dbReference>
<dbReference type="GeneID" id="30030372"/>
<dbReference type="GO" id="GO:0060195">
    <property type="term" value="P:negative regulation of antisense RNA transcription"/>
    <property type="evidence" value="ECO:0007669"/>
    <property type="project" value="EnsemblFungi"/>
</dbReference>
<dbReference type="PROSITE" id="PS51640">
    <property type="entry name" value="MRG"/>
    <property type="match status" value="1"/>
</dbReference>
<dbReference type="SUPFAM" id="SSF54160">
    <property type="entry name" value="Chromo domain-like"/>
    <property type="match status" value="1"/>
</dbReference>
<dbReference type="InterPro" id="IPR053820">
    <property type="entry name" value="MSL3_chromo-like"/>
</dbReference>
<evidence type="ECO:0000259" key="10">
    <source>
        <dbReference type="Pfam" id="PF22732"/>
    </source>
</evidence>
<evidence type="ECO:0000313" key="11">
    <source>
        <dbReference type="EMBL" id="OBA20934.1"/>
    </source>
</evidence>
<feature type="domain" description="MSL3 chromodomain-like" evidence="10">
    <location>
        <begin position="61"/>
        <end position="98"/>
    </location>
</feature>
<keyword evidence="5" id="KW-0805">Transcription regulation</keyword>
<evidence type="ECO:0000259" key="9">
    <source>
        <dbReference type="Pfam" id="PF05712"/>
    </source>
</evidence>
<feature type="region of interest" description="Disordered" evidence="8">
    <location>
        <begin position="103"/>
        <end position="163"/>
    </location>
</feature>
<dbReference type="STRING" id="869754.A0A1A0H9X6"/>
<dbReference type="AlphaFoldDB" id="A0A1A0H9X6"/>
<dbReference type="Pfam" id="PF22732">
    <property type="entry name" value="MSL3_chromo-like"/>
    <property type="match status" value="1"/>
</dbReference>
<name>A0A1A0H9X6_9ASCO</name>
<keyword evidence="4" id="KW-0156">Chromatin regulator</keyword>
<feature type="domain" description="MRG" evidence="9">
    <location>
        <begin position="155"/>
        <end position="314"/>
    </location>
</feature>
<dbReference type="GO" id="GO:0006337">
    <property type="term" value="P:nucleosome disassembly"/>
    <property type="evidence" value="ECO:0007669"/>
    <property type="project" value="EnsemblFungi"/>
</dbReference>
<keyword evidence="6" id="KW-0804">Transcription</keyword>
<evidence type="ECO:0000256" key="1">
    <source>
        <dbReference type="ARBA" id="ARBA00004123"/>
    </source>
</evidence>
<dbReference type="PANTHER" id="PTHR10880:SF15">
    <property type="entry name" value="MSL COMPLEX SUBUNIT 3"/>
    <property type="match status" value="1"/>
</dbReference>
<dbReference type="GO" id="GO:0043487">
    <property type="term" value="P:regulation of RNA stability"/>
    <property type="evidence" value="ECO:0007669"/>
    <property type="project" value="EnsemblFungi"/>
</dbReference>
<dbReference type="Proteomes" id="UP000092555">
    <property type="component" value="Unassembled WGS sequence"/>
</dbReference>
<dbReference type="GO" id="GO:0140003">
    <property type="term" value="F:histone H3K36me3 reader activity"/>
    <property type="evidence" value="ECO:0007669"/>
    <property type="project" value="EnsemblFungi"/>
</dbReference>
<dbReference type="OrthoDB" id="124855at2759"/>
<dbReference type="PANTHER" id="PTHR10880">
    <property type="entry name" value="MORTALITY FACTOR 4-LIKE PROTEIN"/>
    <property type="match status" value="1"/>
</dbReference>
<evidence type="ECO:0000256" key="8">
    <source>
        <dbReference type="SAM" id="MobiDB-lite"/>
    </source>
</evidence>
<keyword evidence="7" id="KW-0539">Nucleus</keyword>
<comment type="caution">
    <text evidence="11">The sequence shown here is derived from an EMBL/GenBank/DDBJ whole genome shotgun (WGS) entry which is preliminary data.</text>
</comment>
<organism evidence="11 12">
    <name type="scientific">Metschnikowia bicuspidata var. bicuspidata NRRL YB-4993</name>
    <dbReference type="NCBI Taxonomy" id="869754"/>
    <lineage>
        <taxon>Eukaryota</taxon>
        <taxon>Fungi</taxon>
        <taxon>Dikarya</taxon>
        <taxon>Ascomycota</taxon>
        <taxon>Saccharomycotina</taxon>
        <taxon>Pichiomycetes</taxon>
        <taxon>Metschnikowiaceae</taxon>
        <taxon>Metschnikowia</taxon>
    </lineage>
</organism>
<keyword evidence="12" id="KW-1185">Reference proteome</keyword>
<dbReference type="InterPro" id="IPR038217">
    <property type="entry name" value="MRG_C_sf"/>
</dbReference>
<evidence type="ECO:0000256" key="5">
    <source>
        <dbReference type="ARBA" id="ARBA00023015"/>
    </source>
</evidence>
<dbReference type="GO" id="GO:0032968">
    <property type="term" value="P:positive regulation of transcription elongation by RNA polymerase II"/>
    <property type="evidence" value="ECO:0007669"/>
    <property type="project" value="EnsemblFungi"/>
</dbReference>
<dbReference type="PIRSF" id="PIRSF038133">
    <property type="entry name" value="HAT_Nua4_EAF3/MRG15"/>
    <property type="match status" value="1"/>
</dbReference>
<reference evidence="11 12" key="1">
    <citation type="submission" date="2016-05" db="EMBL/GenBank/DDBJ databases">
        <title>Comparative genomics of biotechnologically important yeasts.</title>
        <authorList>
            <consortium name="DOE Joint Genome Institute"/>
            <person name="Riley R."/>
            <person name="Haridas S."/>
            <person name="Wolfe K.H."/>
            <person name="Lopes M.R."/>
            <person name="Hittinger C.T."/>
            <person name="Goker M."/>
            <person name="Salamov A."/>
            <person name="Wisecaver J."/>
            <person name="Long T.M."/>
            <person name="Aerts A.L."/>
            <person name="Barry K."/>
            <person name="Choi C."/>
            <person name="Clum A."/>
            <person name="Coughlan A.Y."/>
            <person name="Deshpande S."/>
            <person name="Douglass A.P."/>
            <person name="Hanson S.J."/>
            <person name="Klenk H.-P."/>
            <person name="LaButti K."/>
            <person name="Lapidus A."/>
            <person name="Lindquist E."/>
            <person name="Lipzen A."/>
            <person name="Meier-kolthoff J.P."/>
            <person name="Ohm R.A."/>
            <person name="Otillar R.P."/>
            <person name="Pangilinan J."/>
            <person name="Peng Y."/>
            <person name="Rokas A."/>
            <person name="Rosa C.A."/>
            <person name="Scheuner C."/>
            <person name="Sibirny A.A."/>
            <person name="Slot J.C."/>
            <person name="Stielow J.B."/>
            <person name="Sun H."/>
            <person name="Kurtzman C.P."/>
            <person name="Blackwell M."/>
            <person name="Grigoriev I.V."/>
            <person name="Jeffries T.W."/>
        </authorList>
    </citation>
    <scope>NUCLEOTIDE SEQUENCE [LARGE SCALE GENOMIC DNA]</scope>
    <source>
        <strain evidence="11 12">NRRL YB-4993</strain>
    </source>
</reference>
<accession>A0A1A0H9X6</accession>
<evidence type="ECO:0000256" key="7">
    <source>
        <dbReference type="ARBA" id="ARBA00023242"/>
    </source>
</evidence>
<evidence type="ECO:0000256" key="2">
    <source>
        <dbReference type="ARBA" id="ARBA00009093"/>
    </source>
</evidence>
<dbReference type="GO" id="GO:0006368">
    <property type="term" value="P:transcription elongation by RNA polymerase II"/>
    <property type="evidence" value="ECO:0007669"/>
    <property type="project" value="EnsemblFungi"/>
</dbReference>
<dbReference type="GO" id="GO:0032221">
    <property type="term" value="C:Rpd3S complex"/>
    <property type="evidence" value="ECO:0007669"/>
    <property type="project" value="EnsemblFungi"/>
</dbReference>
<evidence type="ECO:0000256" key="6">
    <source>
        <dbReference type="ARBA" id="ARBA00023163"/>
    </source>
</evidence>
<protein>
    <recommendedName>
        <fullName evidence="3">Chromatin modification-related protein EAF3</fullName>
    </recommendedName>
</protein>
<dbReference type="InterPro" id="IPR026541">
    <property type="entry name" value="MRG_dom"/>
</dbReference>
<dbReference type="GO" id="GO:0006335">
    <property type="term" value="P:DNA replication-dependent chromatin assembly"/>
    <property type="evidence" value="ECO:0007669"/>
    <property type="project" value="EnsemblFungi"/>
</dbReference>
<dbReference type="GO" id="GO:0006281">
    <property type="term" value="P:DNA repair"/>
    <property type="evidence" value="ECO:0007669"/>
    <property type="project" value="EnsemblFungi"/>
</dbReference>
<proteinExistence type="inferred from homology"/>
<evidence type="ECO:0000256" key="4">
    <source>
        <dbReference type="ARBA" id="ARBA00022853"/>
    </source>
</evidence>
<comment type="subcellular location">
    <subcellularLocation>
        <location evidence="1">Nucleus</location>
    </subcellularLocation>
</comment>
<comment type="similarity">
    <text evidence="2">Belongs to the MRG family.</text>
</comment>
<evidence type="ECO:0000256" key="3">
    <source>
        <dbReference type="ARBA" id="ARBA00018505"/>
    </source>
</evidence>
<dbReference type="Pfam" id="PF05712">
    <property type="entry name" value="MRG"/>
    <property type="match status" value="1"/>
</dbReference>